<dbReference type="eggNOG" id="KOG1075">
    <property type="taxonomic scope" value="Eukaryota"/>
</dbReference>
<dbReference type="EMBL" id="CM001880">
    <property type="protein sequence ID" value="EOY00107.1"/>
    <property type="molecule type" value="Genomic_DNA"/>
</dbReference>
<name>A0A061E6W5_THECC</name>
<reference evidence="1 2" key="1">
    <citation type="journal article" date="2013" name="Genome Biol.">
        <title>The genome sequence of the most widely cultivated cacao type and its use to identify candidate genes regulating pod color.</title>
        <authorList>
            <person name="Motamayor J.C."/>
            <person name="Mockaitis K."/>
            <person name="Schmutz J."/>
            <person name="Haiminen N."/>
            <person name="Iii D.L."/>
            <person name="Cornejo O."/>
            <person name="Findley S.D."/>
            <person name="Zheng P."/>
            <person name="Utro F."/>
            <person name="Royaert S."/>
            <person name="Saski C."/>
            <person name="Jenkins J."/>
            <person name="Podicheti R."/>
            <person name="Zhao M."/>
            <person name="Scheffler B.E."/>
            <person name="Stack J.C."/>
            <person name="Feltus F.A."/>
            <person name="Mustiga G.M."/>
            <person name="Amores F."/>
            <person name="Phillips W."/>
            <person name="Marelli J.P."/>
            <person name="May G.D."/>
            <person name="Shapiro H."/>
            <person name="Ma J."/>
            <person name="Bustamante C.D."/>
            <person name="Schnell R.J."/>
            <person name="Main D."/>
            <person name="Gilbert D."/>
            <person name="Parida L."/>
            <person name="Kuhn D.N."/>
        </authorList>
    </citation>
    <scope>NUCLEOTIDE SEQUENCE [LARGE SCALE GENOMIC DNA]</scope>
    <source>
        <strain evidence="2">cv. Matina 1-6</strain>
    </source>
</reference>
<dbReference type="InParanoid" id="A0A061E6W5"/>
<organism evidence="1 2">
    <name type="scientific">Theobroma cacao</name>
    <name type="common">Cacao</name>
    <name type="synonym">Cocoa</name>
    <dbReference type="NCBI Taxonomy" id="3641"/>
    <lineage>
        <taxon>Eukaryota</taxon>
        <taxon>Viridiplantae</taxon>
        <taxon>Streptophyta</taxon>
        <taxon>Embryophyta</taxon>
        <taxon>Tracheophyta</taxon>
        <taxon>Spermatophyta</taxon>
        <taxon>Magnoliopsida</taxon>
        <taxon>eudicotyledons</taxon>
        <taxon>Gunneridae</taxon>
        <taxon>Pentapetalae</taxon>
        <taxon>rosids</taxon>
        <taxon>malvids</taxon>
        <taxon>Malvales</taxon>
        <taxon>Malvaceae</taxon>
        <taxon>Byttnerioideae</taxon>
        <taxon>Theobroma</taxon>
    </lineage>
</organism>
<protein>
    <recommendedName>
        <fullName evidence="3">Endonuclease/exonuclease/phosphatase domain-containing protein</fullName>
    </recommendedName>
</protein>
<gene>
    <name evidence="1" type="ORF">TCM_009618</name>
</gene>
<dbReference type="HOGENOM" id="CLU_781693_0_0_1"/>
<dbReference type="PANTHER" id="PTHR33710">
    <property type="entry name" value="BNAC02G09200D PROTEIN"/>
    <property type="match status" value="1"/>
</dbReference>
<dbReference type="SUPFAM" id="SSF56219">
    <property type="entry name" value="DNase I-like"/>
    <property type="match status" value="1"/>
</dbReference>
<dbReference type="Gramene" id="EOY00107">
    <property type="protein sequence ID" value="EOY00107"/>
    <property type="gene ID" value="TCM_009618"/>
</dbReference>
<evidence type="ECO:0008006" key="3">
    <source>
        <dbReference type="Google" id="ProtNLM"/>
    </source>
</evidence>
<evidence type="ECO:0000313" key="2">
    <source>
        <dbReference type="Proteomes" id="UP000026915"/>
    </source>
</evidence>
<accession>A0A061E6W5</accession>
<sequence length="355" mass="39836">MKEAVVIVPIEGEEFLTLAVGWSTPLAFIYMHGEWDLDKVKGVKVMELIVPVEGDGLVRATIRTLVDESVHASAGEKFKDYFTEPSARATTLLQGDGHLILESLAGHNQVDSTVACPRERMESYDDNPSYLESASSKFTYNKEVSVVPSFSRTNLAELKVHPLVWHRRHLNTAASIGRIISLASEKAVDMGENDGVFDDDSISVMLLDHVQCLQVKLSMPWLELPLLASFIYVKCTRSKWMWLWDCLRSLAVDIHTAWFVGGDFNTVLHSVERLNGAVPHGGCMEDFAATLLDCGLKDVGYEGNPFTWTILECFSGWIEWRNNHQWADYFSSTRIQHLNKDGSDHCPLLISCTKL</sequence>
<dbReference type="Proteomes" id="UP000026915">
    <property type="component" value="Chromosome 2"/>
</dbReference>
<dbReference type="AlphaFoldDB" id="A0A061E6W5"/>
<proteinExistence type="predicted"/>
<dbReference type="PANTHER" id="PTHR33710:SF62">
    <property type="entry name" value="DUF4283 DOMAIN PROTEIN"/>
    <property type="match status" value="1"/>
</dbReference>
<keyword evidence="2" id="KW-1185">Reference proteome</keyword>
<dbReference type="InterPro" id="IPR036691">
    <property type="entry name" value="Endo/exonu/phosph_ase_sf"/>
</dbReference>
<evidence type="ECO:0000313" key="1">
    <source>
        <dbReference type="EMBL" id="EOY00107.1"/>
    </source>
</evidence>
<dbReference type="Gene3D" id="3.60.10.10">
    <property type="entry name" value="Endonuclease/exonuclease/phosphatase"/>
    <property type="match status" value="1"/>
</dbReference>